<dbReference type="Proteomes" id="UP000617402">
    <property type="component" value="Unassembled WGS sequence"/>
</dbReference>
<evidence type="ECO:0000313" key="5">
    <source>
        <dbReference type="Proteomes" id="UP000617402"/>
    </source>
</evidence>
<proteinExistence type="inferred from homology"/>
<organism evidence="4 5">
    <name type="scientific">Heliobacterium chlorum</name>
    <dbReference type="NCBI Taxonomy" id="2698"/>
    <lineage>
        <taxon>Bacteria</taxon>
        <taxon>Bacillati</taxon>
        <taxon>Bacillota</taxon>
        <taxon>Clostridia</taxon>
        <taxon>Eubacteriales</taxon>
        <taxon>Heliobacteriaceae</taxon>
        <taxon>Heliobacterium</taxon>
    </lineage>
</organism>
<feature type="domain" description="Dinitrogenase iron-molybdenum cofactor biosynthesis" evidence="3">
    <location>
        <begin position="10"/>
        <end position="102"/>
    </location>
</feature>
<dbReference type="PANTHER" id="PTHR33937:SF1">
    <property type="entry name" value="IRON-MOLIBDENUM COFACTOR PROCESSING PROTEIN"/>
    <property type="match status" value="1"/>
</dbReference>
<dbReference type="Pfam" id="PF02579">
    <property type="entry name" value="Nitro_FeMo-Co"/>
    <property type="match status" value="1"/>
</dbReference>
<gene>
    <name evidence="4" type="primary">nifX</name>
    <name evidence="4" type="ORF">H1S01_11550</name>
</gene>
<dbReference type="Gene3D" id="3.30.420.130">
    <property type="entry name" value="Dinitrogenase iron-molybdenum cofactor biosynthesis domain"/>
    <property type="match status" value="1"/>
</dbReference>
<dbReference type="InterPro" id="IPR003731">
    <property type="entry name" value="Di-Nase_FeMo-co_biosynth"/>
</dbReference>
<dbReference type="InterPro" id="IPR013480">
    <property type="entry name" value="NifX"/>
</dbReference>
<evidence type="ECO:0000259" key="3">
    <source>
        <dbReference type="Pfam" id="PF02579"/>
    </source>
</evidence>
<evidence type="ECO:0000256" key="2">
    <source>
        <dbReference type="ARBA" id="ARBA00023231"/>
    </source>
</evidence>
<dbReference type="SUPFAM" id="SSF53146">
    <property type="entry name" value="Nitrogenase accessory factor-like"/>
    <property type="match status" value="1"/>
</dbReference>
<evidence type="ECO:0000256" key="1">
    <source>
        <dbReference type="ARBA" id="ARBA00010285"/>
    </source>
</evidence>
<dbReference type="CDD" id="cd00853">
    <property type="entry name" value="NifX"/>
    <property type="match status" value="1"/>
</dbReference>
<keyword evidence="5" id="KW-1185">Reference proteome</keyword>
<dbReference type="RefSeq" id="WP_188040642.1">
    <property type="nucleotide sequence ID" value="NZ_JACVHF010000011.1"/>
</dbReference>
<dbReference type="PANTHER" id="PTHR33937">
    <property type="entry name" value="IRON-MOLYBDENUM PROTEIN-RELATED-RELATED"/>
    <property type="match status" value="1"/>
</dbReference>
<sequence>MRIAFATDNQKEIDAHFGQAEAFAIFEVTPHGYESRGIACPQELQSSETDKIVARLEVLQGCTLVYCTDIGGPAAARLIQEKMHPLKVEAGTPFEYELQRLQKALAGNLPPWLCKIVHRSDNRR</sequence>
<dbReference type="InterPro" id="IPR051840">
    <property type="entry name" value="NifX/NifY_domain"/>
</dbReference>
<dbReference type="InterPro" id="IPR034169">
    <property type="entry name" value="NifX-like"/>
</dbReference>
<comment type="similarity">
    <text evidence="1">Belongs to the NifX/NifY family.</text>
</comment>
<evidence type="ECO:0000313" key="4">
    <source>
        <dbReference type="EMBL" id="MBC9785143.1"/>
    </source>
</evidence>
<accession>A0ABR7T2Z4</accession>
<protein>
    <submittedName>
        <fullName evidence="4">Nitrogen fixation protein NifX</fullName>
    </submittedName>
</protein>
<comment type="caution">
    <text evidence="4">The sequence shown here is derived from an EMBL/GenBank/DDBJ whole genome shotgun (WGS) entry which is preliminary data.</text>
</comment>
<dbReference type="InterPro" id="IPR036105">
    <property type="entry name" value="DiNase_FeMo-co_biosyn_sf"/>
</dbReference>
<reference evidence="4 5" key="1">
    <citation type="submission" date="2020-07" db="EMBL/GenBank/DDBJ databases">
        <title>Draft whole-genome sequence of Heliobacterium chlorum DSM 3682, type strain.</title>
        <authorList>
            <person name="Kyndt J.A."/>
            <person name="Meyer T.E."/>
            <person name="Imhoff J.F."/>
        </authorList>
    </citation>
    <scope>NUCLEOTIDE SEQUENCE [LARGE SCALE GENOMIC DNA]</scope>
    <source>
        <strain evidence="4 5">DSM 3682</strain>
    </source>
</reference>
<dbReference type="NCBIfam" id="TIGR02663">
    <property type="entry name" value="nifX"/>
    <property type="match status" value="1"/>
</dbReference>
<keyword evidence="2" id="KW-0535">Nitrogen fixation</keyword>
<dbReference type="EMBL" id="JACVHF010000011">
    <property type="protein sequence ID" value="MBC9785143.1"/>
    <property type="molecule type" value="Genomic_DNA"/>
</dbReference>
<name>A0ABR7T2Z4_HELCL</name>